<dbReference type="InterPro" id="IPR040371">
    <property type="entry name" value="RMC1"/>
</dbReference>
<name>A0A833QPR8_9POAL</name>
<evidence type="ECO:0000256" key="1">
    <source>
        <dbReference type="SAM" id="MobiDB-lite"/>
    </source>
</evidence>
<sequence>MKERNSVSSVKRVLINCASQAQVYGICIADKVPEVGRDMCLKEFLALKTCMQNSHIDKIKKEKDILHMMQTRAGSSGSDALSHAYIQSPPIRCNIPETRGLLYDDGNKLLLSPTGDRVLSWKVGAPTERNPPNSDLIGEGAVLSIRYSLDQKAIAIQRSNHEVEFRNRETGMTFSRKCKQDSERILGLFWTDCPTCDIILIKTSGIEMLLYDPEQNGLHIMEAKKLNVNWYVYTHESRMLLLASGMQCTVFSGYQFSAAAGIVRLPKFEMSMTKSESNSKPVLSSDDVHIVTIYGRIYCLQFDRVGMHINVYRFYRDAVVEQGSIPAYSSRVAVSSVDNVILAHQLDAKVVMLYDLFLDSLSPISAPLPLLLKGSYGANSRSKSEESESISSAYEGMIYVDSWNFLVPDLICDVDNGLVWKICLDVEAISASSSDVPSILQFLQRRRSDPAMIKALCLAITRTLILEKRPISVIAQAMDVLVASYSNSLRSGSIPSATQNTGNNHATDSGVVSEHSIVSTDRAKSVIGDSSSKVLIHSPSTSDDDVNPEESEEPAGDKSLKSSVPQQMASHGANVAISPDEMHRFVFTLVEDEMSGDPSYLVSVIVEFLRSASREKLKLNPDIYLMMNHLLARSNQHATIALLVSNKIIEPSKEVAMQLVDLGQQNFKIRKLGLDMLRLLSLHHDYVSILLQDGYYLEALRYARKHKQTTGCGKMPEVSARIVA</sequence>
<accession>A0A833QPR8</accession>
<dbReference type="GO" id="GO:0005765">
    <property type="term" value="C:lysosomal membrane"/>
    <property type="evidence" value="ECO:0007669"/>
    <property type="project" value="TreeGrafter"/>
</dbReference>
<feature type="domain" description="Mic1" evidence="2">
    <location>
        <begin position="561"/>
        <end position="709"/>
    </location>
</feature>
<feature type="compositionally biased region" description="Acidic residues" evidence="1">
    <location>
        <begin position="542"/>
        <end position="554"/>
    </location>
</feature>
<dbReference type="EMBL" id="SWLB01000018">
    <property type="protein sequence ID" value="KAF3326763.1"/>
    <property type="molecule type" value="Genomic_DNA"/>
</dbReference>
<proteinExistence type="predicted"/>
<dbReference type="GO" id="GO:0031902">
    <property type="term" value="C:late endosome membrane"/>
    <property type="evidence" value="ECO:0007669"/>
    <property type="project" value="TreeGrafter"/>
</dbReference>
<dbReference type="PANTHER" id="PTHR12897">
    <property type="entry name" value="COLON CANCER-ASSOCIATED PROTEIN MIC1"/>
    <property type="match status" value="1"/>
</dbReference>
<dbReference type="GO" id="GO:0035658">
    <property type="term" value="C:Mon1-Ccz1 complex"/>
    <property type="evidence" value="ECO:0007669"/>
    <property type="project" value="InterPro"/>
</dbReference>
<feature type="region of interest" description="Disordered" evidence="1">
    <location>
        <begin position="534"/>
        <end position="573"/>
    </location>
</feature>
<gene>
    <name evidence="4" type="ORF">FCM35_KLT08393</name>
</gene>
<evidence type="ECO:0000259" key="3">
    <source>
        <dbReference type="Pfam" id="PF21029"/>
    </source>
</evidence>
<feature type="region of interest" description="Disordered" evidence="1">
    <location>
        <begin position="494"/>
        <end position="514"/>
    </location>
</feature>
<dbReference type="Pfam" id="PF07035">
    <property type="entry name" value="RMC1_C"/>
    <property type="match status" value="1"/>
</dbReference>
<feature type="domain" description="Regulator of MON1-CCZ1 complex N-terminal" evidence="3">
    <location>
        <begin position="102"/>
        <end position="216"/>
    </location>
</feature>
<reference evidence="4" key="1">
    <citation type="submission" date="2020-01" db="EMBL/GenBank/DDBJ databases">
        <title>Genome sequence of Kobresia littledalei, the first chromosome-level genome in the family Cyperaceae.</title>
        <authorList>
            <person name="Qu G."/>
        </authorList>
    </citation>
    <scope>NUCLEOTIDE SEQUENCE</scope>
    <source>
        <strain evidence="4">C.B.Clarke</strain>
        <tissue evidence="4">Leaf</tissue>
    </source>
</reference>
<evidence type="ECO:0000259" key="2">
    <source>
        <dbReference type="Pfam" id="PF07035"/>
    </source>
</evidence>
<dbReference type="InterPro" id="IPR009755">
    <property type="entry name" value="RMC1_C"/>
</dbReference>
<dbReference type="PANTHER" id="PTHR12897:SF4">
    <property type="entry name" value="REGULATOR OF MON1-CCZ1 COMPLEX"/>
    <property type="match status" value="1"/>
</dbReference>
<evidence type="ECO:0000313" key="5">
    <source>
        <dbReference type="Proteomes" id="UP000623129"/>
    </source>
</evidence>
<evidence type="ECO:0000313" key="4">
    <source>
        <dbReference type="EMBL" id="KAF3326763.1"/>
    </source>
</evidence>
<dbReference type="Pfam" id="PF21029">
    <property type="entry name" value="RMC1_N"/>
    <property type="match status" value="1"/>
</dbReference>
<dbReference type="AlphaFoldDB" id="A0A833QPR8"/>
<dbReference type="Proteomes" id="UP000623129">
    <property type="component" value="Unassembled WGS sequence"/>
</dbReference>
<dbReference type="GO" id="GO:0010506">
    <property type="term" value="P:regulation of autophagy"/>
    <property type="evidence" value="ECO:0007669"/>
    <property type="project" value="InterPro"/>
</dbReference>
<comment type="caution">
    <text evidence="4">The sequence shown here is derived from an EMBL/GenBank/DDBJ whole genome shotgun (WGS) entry which is preliminary data.</text>
</comment>
<feature type="compositionally biased region" description="Polar residues" evidence="1">
    <location>
        <begin position="494"/>
        <end position="507"/>
    </location>
</feature>
<organism evidence="4 5">
    <name type="scientific">Carex littledalei</name>
    <dbReference type="NCBI Taxonomy" id="544730"/>
    <lineage>
        <taxon>Eukaryota</taxon>
        <taxon>Viridiplantae</taxon>
        <taxon>Streptophyta</taxon>
        <taxon>Embryophyta</taxon>
        <taxon>Tracheophyta</taxon>
        <taxon>Spermatophyta</taxon>
        <taxon>Magnoliopsida</taxon>
        <taxon>Liliopsida</taxon>
        <taxon>Poales</taxon>
        <taxon>Cyperaceae</taxon>
        <taxon>Cyperoideae</taxon>
        <taxon>Cariceae</taxon>
        <taxon>Carex</taxon>
        <taxon>Carex subgen. Euthyceras</taxon>
    </lineage>
</organism>
<dbReference type="InterPro" id="IPR049040">
    <property type="entry name" value="RMC1_N"/>
</dbReference>
<keyword evidence="5" id="KW-1185">Reference proteome</keyword>
<protein>
    <submittedName>
        <fullName evidence="4">Colon cancer-associated protein Mic1-like protein</fullName>
    </submittedName>
</protein>
<dbReference type="OrthoDB" id="26384at2759"/>